<evidence type="ECO:0000313" key="9">
    <source>
        <dbReference type="Proteomes" id="UP000198221"/>
    </source>
</evidence>
<dbReference type="InterPro" id="IPR016032">
    <property type="entry name" value="Sig_transdc_resp-reg_C-effctor"/>
</dbReference>
<keyword evidence="4" id="KW-0804">Transcription</keyword>
<dbReference type="SMART" id="SM00421">
    <property type="entry name" value="HTH_LUXR"/>
    <property type="match status" value="1"/>
</dbReference>
<evidence type="ECO:0000256" key="4">
    <source>
        <dbReference type="ARBA" id="ARBA00023163"/>
    </source>
</evidence>
<dbReference type="Pfam" id="PF00072">
    <property type="entry name" value="Response_reg"/>
    <property type="match status" value="1"/>
</dbReference>
<dbReference type="PROSITE" id="PS00622">
    <property type="entry name" value="HTH_LUXR_1"/>
    <property type="match status" value="1"/>
</dbReference>
<dbReference type="GO" id="GO:0006355">
    <property type="term" value="P:regulation of DNA-templated transcription"/>
    <property type="evidence" value="ECO:0007669"/>
    <property type="project" value="InterPro"/>
</dbReference>
<dbReference type="Pfam" id="PF00196">
    <property type="entry name" value="GerE"/>
    <property type="match status" value="1"/>
</dbReference>
<protein>
    <submittedName>
        <fullName evidence="8">Two component transcriptional regulator, LuxR family</fullName>
    </submittedName>
</protein>
<dbReference type="InterPro" id="IPR000792">
    <property type="entry name" value="Tscrpt_reg_LuxR_C"/>
</dbReference>
<dbReference type="OrthoDB" id="9808843at2"/>
<name>A0A1C5J6H3_9ACTN</name>
<evidence type="ECO:0000256" key="5">
    <source>
        <dbReference type="PROSITE-ProRule" id="PRU00169"/>
    </source>
</evidence>
<dbReference type="EMBL" id="LT607754">
    <property type="protein sequence ID" value="SCG65769.1"/>
    <property type="molecule type" value="Genomic_DNA"/>
</dbReference>
<dbReference type="InterPro" id="IPR011006">
    <property type="entry name" value="CheY-like_superfamily"/>
</dbReference>
<dbReference type="SMART" id="SM00448">
    <property type="entry name" value="REC"/>
    <property type="match status" value="1"/>
</dbReference>
<keyword evidence="1 5" id="KW-0597">Phosphoprotein</keyword>
<dbReference type="InterPro" id="IPR039420">
    <property type="entry name" value="WalR-like"/>
</dbReference>
<evidence type="ECO:0000259" key="6">
    <source>
        <dbReference type="PROSITE" id="PS50043"/>
    </source>
</evidence>
<dbReference type="AlphaFoldDB" id="A0A1C5J6H3"/>
<evidence type="ECO:0000256" key="3">
    <source>
        <dbReference type="ARBA" id="ARBA00023125"/>
    </source>
</evidence>
<dbReference type="InterPro" id="IPR058245">
    <property type="entry name" value="NreC/VraR/RcsB-like_REC"/>
</dbReference>
<proteinExistence type="predicted"/>
<dbReference type="Gene3D" id="3.40.50.2300">
    <property type="match status" value="1"/>
</dbReference>
<reference evidence="9" key="1">
    <citation type="submission" date="2016-06" db="EMBL/GenBank/DDBJ databases">
        <authorList>
            <person name="Varghese N."/>
            <person name="Submissions Spin"/>
        </authorList>
    </citation>
    <scope>NUCLEOTIDE SEQUENCE [LARGE SCALE GENOMIC DNA]</scope>
    <source>
        <strain evidence="9">DSM 43819</strain>
    </source>
</reference>
<feature type="domain" description="Response regulatory" evidence="7">
    <location>
        <begin position="4"/>
        <end position="121"/>
    </location>
</feature>
<feature type="modified residue" description="4-aspartylphosphate" evidence="5">
    <location>
        <position position="55"/>
    </location>
</feature>
<dbReference type="GO" id="GO:0000160">
    <property type="term" value="P:phosphorelay signal transduction system"/>
    <property type="evidence" value="ECO:0007669"/>
    <property type="project" value="InterPro"/>
</dbReference>
<keyword evidence="9" id="KW-1185">Reference proteome</keyword>
<evidence type="ECO:0000259" key="7">
    <source>
        <dbReference type="PROSITE" id="PS50110"/>
    </source>
</evidence>
<dbReference type="PRINTS" id="PR00038">
    <property type="entry name" value="HTHLUXR"/>
</dbReference>
<keyword evidence="2" id="KW-0805">Transcription regulation</keyword>
<accession>A0A1C5J6H3</accession>
<dbReference type="InterPro" id="IPR001789">
    <property type="entry name" value="Sig_transdc_resp-reg_receiver"/>
</dbReference>
<sequence>MTIRVILVDDEHLIRSGLRMILTAEPDIDVVGEAADGVEAVEVARRTTPDVVLMDLRMPRWDGAEATYQILRSVTPPPAVLVLTTFHADREVRRAMTAGATGYLLKDAPEERIITAIRGAAQGATVLDLTVSRRLVDGLRTADAGPPPVQLGHLTPRELEVLQFLAQGMTNRLIAERLFLGEATVKTHVARVLSKLGLESRAEAVVLAYESGLVRPRTGDRPPAP</sequence>
<dbReference type="SUPFAM" id="SSF52172">
    <property type="entry name" value="CheY-like"/>
    <property type="match status" value="1"/>
</dbReference>
<evidence type="ECO:0000256" key="1">
    <source>
        <dbReference type="ARBA" id="ARBA00022553"/>
    </source>
</evidence>
<evidence type="ECO:0000256" key="2">
    <source>
        <dbReference type="ARBA" id="ARBA00023015"/>
    </source>
</evidence>
<organism evidence="8 9">
    <name type="scientific">Micromonospora inositola</name>
    <dbReference type="NCBI Taxonomy" id="47865"/>
    <lineage>
        <taxon>Bacteria</taxon>
        <taxon>Bacillati</taxon>
        <taxon>Actinomycetota</taxon>
        <taxon>Actinomycetes</taxon>
        <taxon>Micromonosporales</taxon>
        <taxon>Micromonosporaceae</taxon>
        <taxon>Micromonospora</taxon>
    </lineage>
</organism>
<feature type="domain" description="HTH luxR-type" evidence="6">
    <location>
        <begin position="147"/>
        <end position="212"/>
    </location>
</feature>
<dbReference type="PROSITE" id="PS50043">
    <property type="entry name" value="HTH_LUXR_2"/>
    <property type="match status" value="1"/>
</dbReference>
<dbReference type="CDD" id="cd06170">
    <property type="entry name" value="LuxR_C_like"/>
    <property type="match status" value="1"/>
</dbReference>
<dbReference type="PROSITE" id="PS50110">
    <property type="entry name" value="RESPONSE_REGULATORY"/>
    <property type="match status" value="1"/>
</dbReference>
<dbReference type="PANTHER" id="PTHR43214">
    <property type="entry name" value="TWO-COMPONENT RESPONSE REGULATOR"/>
    <property type="match status" value="1"/>
</dbReference>
<evidence type="ECO:0000313" key="8">
    <source>
        <dbReference type="EMBL" id="SCG65769.1"/>
    </source>
</evidence>
<keyword evidence="3" id="KW-0238">DNA-binding</keyword>
<dbReference type="RefSeq" id="WP_089013681.1">
    <property type="nucleotide sequence ID" value="NZ_LT607754.1"/>
</dbReference>
<dbReference type="GO" id="GO:0003677">
    <property type="term" value="F:DNA binding"/>
    <property type="evidence" value="ECO:0007669"/>
    <property type="project" value="UniProtKB-KW"/>
</dbReference>
<gene>
    <name evidence="8" type="ORF">GA0070613_4053</name>
</gene>
<dbReference type="SUPFAM" id="SSF46894">
    <property type="entry name" value="C-terminal effector domain of the bipartite response regulators"/>
    <property type="match status" value="1"/>
</dbReference>
<dbReference type="PANTHER" id="PTHR43214:SF24">
    <property type="entry name" value="TRANSCRIPTIONAL REGULATORY PROTEIN NARL-RELATED"/>
    <property type="match status" value="1"/>
</dbReference>
<dbReference type="CDD" id="cd17535">
    <property type="entry name" value="REC_NarL-like"/>
    <property type="match status" value="1"/>
</dbReference>
<dbReference type="Proteomes" id="UP000198221">
    <property type="component" value="Chromosome I"/>
</dbReference>